<gene>
    <name evidence="3" type="ORF">BCL93_101426</name>
</gene>
<dbReference type="CDD" id="cd17470">
    <property type="entry name" value="T3SS_Flik_C"/>
    <property type="match status" value="1"/>
</dbReference>
<proteinExistence type="predicted"/>
<dbReference type="Gene3D" id="3.30.750.140">
    <property type="match status" value="1"/>
</dbReference>
<feature type="domain" description="Flagellar hook-length control protein-like C-terminal" evidence="2">
    <location>
        <begin position="340"/>
        <end position="422"/>
    </location>
</feature>
<accession>A0A328Y186</accession>
<dbReference type="InterPro" id="IPR052563">
    <property type="entry name" value="FliK"/>
</dbReference>
<protein>
    <submittedName>
        <fullName evidence="3">Flagellar hook-length control protein FliK</fullName>
    </submittedName>
</protein>
<feature type="region of interest" description="Disordered" evidence="1">
    <location>
        <begin position="413"/>
        <end position="459"/>
    </location>
</feature>
<dbReference type="AlphaFoldDB" id="A0A328Y186"/>
<organism evidence="3 4">
    <name type="scientific">Onishia taeanensis</name>
    <dbReference type="NCBI Taxonomy" id="284577"/>
    <lineage>
        <taxon>Bacteria</taxon>
        <taxon>Pseudomonadati</taxon>
        <taxon>Pseudomonadota</taxon>
        <taxon>Gammaproteobacteria</taxon>
        <taxon>Oceanospirillales</taxon>
        <taxon>Halomonadaceae</taxon>
        <taxon>Onishia</taxon>
    </lineage>
</organism>
<dbReference type="InterPro" id="IPR021136">
    <property type="entry name" value="Flagellar_hook_control-like_C"/>
</dbReference>
<dbReference type="PANTHER" id="PTHR37533">
    <property type="entry name" value="FLAGELLAR HOOK-LENGTH CONTROL PROTEIN"/>
    <property type="match status" value="1"/>
</dbReference>
<feature type="compositionally biased region" description="Low complexity" evidence="1">
    <location>
        <begin position="134"/>
        <end position="146"/>
    </location>
</feature>
<evidence type="ECO:0000256" key="1">
    <source>
        <dbReference type="SAM" id="MobiDB-lite"/>
    </source>
</evidence>
<dbReference type="PANTHER" id="PTHR37533:SF2">
    <property type="entry name" value="FLAGELLAR HOOK-LENGTH CONTROL PROTEIN"/>
    <property type="match status" value="1"/>
</dbReference>
<keyword evidence="3" id="KW-0969">Cilium</keyword>
<feature type="compositionally biased region" description="Polar residues" evidence="1">
    <location>
        <begin position="48"/>
        <end position="61"/>
    </location>
</feature>
<dbReference type="Pfam" id="PF02120">
    <property type="entry name" value="Flg_hook"/>
    <property type="match status" value="1"/>
</dbReference>
<comment type="caution">
    <text evidence="3">The sequence shown here is derived from an EMBL/GenBank/DDBJ whole genome shotgun (WGS) entry which is preliminary data.</text>
</comment>
<evidence type="ECO:0000259" key="2">
    <source>
        <dbReference type="Pfam" id="PF02120"/>
    </source>
</evidence>
<dbReference type="RefSeq" id="WP_220086217.1">
    <property type="nucleotide sequence ID" value="NZ_QLSX01000001.1"/>
</dbReference>
<keyword evidence="3" id="KW-0966">Cell projection</keyword>
<feature type="compositionally biased region" description="Polar residues" evidence="1">
    <location>
        <begin position="413"/>
        <end position="437"/>
    </location>
</feature>
<feature type="region of interest" description="Disordered" evidence="1">
    <location>
        <begin position="129"/>
        <end position="172"/>
    </location>
</feature>
<dbReference type="InterPro" id="IPR038610">
    <property type="entry name" value="FliK-like_C_sf"/>
</dbReference>
<feature type="compositionally biased region" description="Polar residues" evidence="1">
    <location>
        <begin position="9"/>
        <end position="31"/>
    </location>
</feature>
<keyword evidence="3" id="KW-0282">Flagellum</keyword>
<name>A0A328Y186_9GAMM</name>
<dbReference type="EMBL" id="QLSX01000001">
    <property type="protein sequence ID" value="RAR64604.1"/>
    <property type="molecule type" value="Genomic_DNA"/>
</dbReference>
<evidence type="ECO:0000313" key="3">
    <source>
        <dbReference type="EMBL" id="RAR64604.1"/>
    </source>
</evidence>
<reference evidence="3 4" key="1">
    <citation type="submission" date="2018-06" db="EMBL/GenBank/DDBJ databases">
        <title>Comparative analysis of microorganisms from saline springs in Andes Mountain Range, Colombia.</title>
        <authorList>
            <person name="Rubin E."/>
        </authorList>
    </citation>
    <scope>NUCLEOTIDE SEQUENCE [LARGE SCALE GENOMIC DNA]</scope>
    <source>
        <strain evidence="3 4">USBA-857</strain>
    </source>
</reference>
<evidence type="ECO:0000313" key="4">
    <source>
        <dbReference type="Proteomes" id="UP000249700"/>
    </source>
</evidence>
<dbReference type="Proteomes" id="UP000249700">
    <property type="component" value="Unassembled WGS sequence"/>
</dbReference>
<sequence length="470" mass="47658">MDIMDVMSAPSSSSKATGRQANGAQQGTTQDFGALLSQRQTRADGKQDASSPQALPASQDTSLARLKQAVAALSPEQLSALKDQLQQSPAQDALSASQREALAALLDGEPLGEKAAQDLSKVLSALESLPNNGQQSPTSDPDSSQTWVSDVDTDGTDPSVASGIAPDATPITDIKDGPLGLSVIAARMNLIDQAGSSSNGNKLALAGQAAANGDGRRDQTTLSQPALNAADWLNRNAMAQAVGDSAATAANRQSMPGIVTSDSAAAALMADGADARSAAFTPSSASSDMLAALSSGDRLSGMAGAGANSASVSTSAQAQVGSGALTAPVASQQWQQQLGQQLLGMTQRGDQQMELKLHPADLGPLSVSLKVAEHGGAQAQFLSAHAQVRNALEQAIPQLREALAQQGITLGDTSVGHQASGQHSQEQGLAGRQSQGTGIIGENDEGGVDPRSMLSPSATSLIDGRVDLYA</sequence>
<feature type="region of interest" description="Disordered" evidence="1">
    <location>
        <begin position="1"/>
        <end position="61"/>
    </location>
</feature>